<dbReference type="OrthoDB" id="1684212at2"/>
<keyword evidence="2" id="KW-1185">Reference proteome</keyword>
<sequence length="115" mass="14017">MDREEMLSFILDSYPYPIVFVDCEHVIRYLNKRAEYHYYQERGYRDLIGKSLFECHQNPKSVEMIKSTVEKLKNHANEVFLHVNYRNERVNIVPVRDEKGDMIGYFERFEMNMQK</sequence>
<dbReference type="EMBL" id="FNCP01000001">
    <property type="protein sequence ID" value="SDG13931.1"/>
    <property type="molecule type" value="Genomic_DNA"/>
</dbReference>
<evidence type="ECO:0000313" key="1">
    <source>
        <dbReference type="EMBL" id="SDG13931.1"/>
    </source>
</evidence>
<dbReference type="RefSeq" id="WP_092328717.1">
    <property type="nucleotide sequence ID" value="NZ_FNCP01000001.1"/>
</dbReference>
<dbReference type="Pfam" id="PF13596">
    <property type="entry name" value="PAS_10"/>
    <property type="match status" value="1"/>
</dbReference>
<accession>A0A1G7RT33</accession>
<protein>
    <submittedName>
        <fullName evidence="1">PAS domain-containing protein</fullName>
    </submittedName>
</protein>
<name>A0A1G7RT33_9FIRM</name>
<dbReference type="InterPro" id="IPR035965">
    <property type="entry name" value="PAS-like_dom_sf"/>
</dbReference>
<gene>
    <name evidence="1" type="ORF">SAMN05443529_101187</name>
</gene>
<evidence type="ECO:0000313" key="2">
    <source>
        <dbReference type="Proteomes" id="UP000198656"/>
    </source>
</evidence>
<proteinExistence type="predicted"/>
<dbReference type="AlphaFoldDB" id="A0A1G7RT33"/>
<reference evidence="2" key="1">
    <citation type="submission" date="2016-10" db="EMBL/GenBank/DDBJ databases">
        <authorList>
            <person name="Varghese N."/>
            <person name="Submissions S."/>
        </authorList>
    </citation>
    <scope>NUCLEOTIDE SEQUENCE [LARGE SCALE GENOMIC DNA]</scope>
    <source>
        <strain evidence="2">DSM 8344</strain>
    </source>
</reference>
<dbReference type="Gene3D" id="3.30.450.20">
    <property type="entry name" value="PAS domain"/>
    <property type="match status" value="1"/>
</dbReference>
<dbReference type="SUPFAM" id="SSF55785">
    <property type="entry name" value="PYP-like sensor domain (PAS domain)"/>
    <property type="match status" value="1"/>
</dbReference>
<organism evidence="1 2">
    <name type="scientific">Desulfosporosinus hippei DSM 8344</name>
    <dbReference type="NCBI Taxonomy" id="1121419"/>
    <lineage>
        <taxon>Bacteria</taxon>
        <taxon>Bacillati</taxon>
        <taxon>Bacillota</taxon>
        <taxon>Clostridia</taxon>
        <taxon>Eubacteriales</taxon>
        <taxon>Desulfitobacteriaceae</taxon>
        <taxon>Desulfosporosinus</taxon>
    </lineage>
</organism>
<dbReference type="Proteomes" id="UP000198656">
    <property type="component" value="Unassembled WGS sequence"/>
</dbReference>
<dbReference type="STRING" id="1121419.SAMN05443529_101187"/>